<dbReference type="PRINTS" id="PR00411">
    <property type="entry name" value="PNDRDTASEI"/>
</dbReference>
<dbReference type="Proteomes" id="UP000366872">
    <property type="component" value="Unassembled WGS sequence"/>
</dbReference>
<evidence type="ECO:0000256" key="5">
    <source>
        <dbReference type="ARBA" id="ARBA00023014"/>
    </source>
</evidence>
<organism evidence="7 8">
    <name type="scientific">Pontiella desulfatans</name>
    <dbReference type="NCBI Taxonomy" id="2750659"/>
    <lineage>
        <taxon>Bacteria</taxon>
        <taxon>Pseudomonadati</taxon>
        <taxon>Kiritimatiellota</taxon>
        <taxon>Kiritimatiellia</taxon>
        <taxon>Kiritimatiellales</taxon>
        <taxon>Pontiellaceae</taxon>
        <taxon>Pontiella</taxon>
    </lineage>
</organism>
<evidence type="ECO:0000313" key="7">
    <source>
        <dbReference type="EMBL" id="VGO15864.1"/>
    </source>
</evidence>
<dbReference type="RefSeq" id="WP_222847278.1">
    <property type="nucleotide sequence ID" value="NZ_CAAHFG010000003.1"/>
</dbReference>
<dbReference type="Pfam" id="PF12831">
    <property type="entry name" value="FAD_oxidored"/>
    <property type="match status" value="1"/>
</dbReference>
<keyword evidence="1" id="KW-0004">4Fe-4S</keyword>
<evidence type="ECO:0000256" key="1">
    <source>
        <dbReference type="ARBA" id="ARBA00022485"/>
    </source>
</evidence>
<feature type="chain" id="PRO_5025623941" description="tRNA uridine 5-carboxymethylaminomethyl modification enzyme MnmG" evidence="6">
    <location>
        <begin position="19"/>
        <end position="573"/>
    </location>
</feature>
<evidence type="ECO:0000256" key="3">
    <source>
        <dbReference type="ARBA" id="ARBA00023002"/>
    </source>
</evidence>
<evidence type="ECO:0000256" key="2">
    <source>
        <dbReference type="ARBA" id="ARBA00022723"/>
    </source>
</evidence>
<dbReference type="GO" id="GO:0016491">
    <property type="term" value="F:oxidoreductase activity"/>
    <property type="evidence" value="ECO:0007669"/>
    <property type="project" value="UniProtKB-KW"/>
</dbReference>
<protein>
    <recommendedName>
        <fullName evidence="9">tRNA uridine 5-carboxymethylaminomethyl modification enzyme MnmG</fullName>
    </recommendedName>
</protein>
<evidence type="ECO:0008006" key="9">
    <source>
        <dbReference type="Google" id="ProtNLM"/>
    </source>
</evidence>
<dbReference type="GO" id="GO:0046872">
    <property type="term" value="F:metal ion binding"/>
    <property type="evidence" value="ECO:0007669"/>
    <property type="project" value="UniProtKB-KW"/>
</dbReference>
<dbReference type="GO" id="GO:0051539">
    <property type="term" value="F:4 iron, 4 sulfur cluster binding"/>
    <property type="evidence" value="ECO:0007669"/>
    <property type="project" value="UniProtKB-KW"/>
</dbReference>
<reference evidence="7 8" key="1">
    <citation type="submission" date="2019-04" db="EMBL/GenBank/DDBJ databases">
        <authorList>
            <person name="Van Vliet M D."/>
        </authorList>
    </citation>
    <scope>NUCLEOTIDE SEQUENCE [LARGE SCALE GENOMIC DNA]</scope>
    <source>
        <strain evidence="7 8">F1</strain>
    </source>
</reference>
<dbReference type="PANTHER" id="PTHR43498">
    <property type="entry name" value="FERREDOXIN:COB-COM HETERODISULFIDE REDUCTASE SUBUNIT A"/>
    <property type="match status" value="1"/>
</dbReference>
<sequence length="573" mass="63420">MKILMGLAVVLLGGAAMAADVLVEVETFAEKGGWVVDQQFTHTMGSPYLLAHGMGKPVADARGRATFPAAGTYRVWVRTRNWVPGDWPAPGRFKVKVGDRLLPAEFGTRTGWGWQDGGTVELPGGDVELRLVDLTGFEGRCDAILFSTDLETAPSDTLERPGPEPAPAGRFDVVVVGGGIAGCGAALAAERQGLKVALIHDRPRLGGNASDEVRVHTLGIHGKGEAILSGIDSEHWKNGSAEAIQDTEKRHRTLDASDVRQFLCWRAYGVQMNGHRIKSVDARHIESGAALRFEAPVFIDCTGDGWIGFWAGADFRYGRESRNEFDEGWEKHGDLWSPETPDNRVMGASVLWNSHRLEKPSSFPEVPWAMDVAKDHAAINGEWQWEFSHNDLHQINDAEEIRDHLFRAIYGSFSNAKKNPENATVELKWVAHIAGKRESRRLVGDYVYTMKDVTEKRTFPDTVVTEKRAIDVHYQEKLKGKPVDFLSEALFLRKGEYRIPFRCLYSRNIENLMMAGRCFSCSHVGLGGPRVMNTTGQMGIATGNAAALCIEHNTTPRGVYENHLAELRRLCGY</sequence>
<evidence type="ECO:0000256" key="6">
    <source>
        <dbReference type="SAM" id="SignalP"/>
    </source>
</evidence>
<name>A0A6C2U8Z6_PONDE</name>
<proteinExistence type="predicted"/>
<dbReference type="EMBL" id="CAAHFG010000003">
    <property type="protein sequence ID" value="VGO15864.1"/>
    <property type="molecule type" value="Genomic_DNA"/>
</dbReference>
<dbReference type="Gene3D" id="3.50.50.60">
    <property type="entry name" value="FAD/NAD(P)-binding domain"/>
    <property type="match status" value="1"/>
</dbReference>
<evidence type="ECO:0000313" key="8">
    <source>
        <dbReference type="Proteomes" id="UP000366872"/>
    </source>
</evidence>
<dbReference type="PANTHER" id="PTHR43498:SF1">
    <property type="entry name" value="COB--COM HETERODISULFIDE REDUCTASE IRON-SULFUR SUBUNIT A"/>
    <property type="match status" value="1"/>
</dbReference>
<accession>A0A6C2U8Z6</accession>
<keyword evidence="4" id="KW-0408">Iron</keyword>
<evidence type="ECO:0000256" key="4">
    <source>
        <dbReference type="ARBA" id="ARBA00023004"/>
    </source>
</evidence>
<feature type="signal peptide" evidence="6">
    <location>
        <begin position="1"/>
        <end position="18"/>
    </location>
</feature>
<gene>
    <name evidence="7" type="ORF">PDESU_04451</name>
</gene>
<dbReference type="InterPro" id="IPR039650">
    <property type="entry name" value="HdrA-like"/>
</dbReference>
<keyword evidence="3" id="KW-0560">Oxidoreductase</keyword>
<dbReference type="AlphaFoldDB" id="A0A6C2U8Z6"/>
<dbReference type="InterPro" id="IPR036188">
    <property type="entry name" value="FAD/NAD-bd_sf"/>
</dbReference>
<keyword evidence="5" id="KW-0411">Iron-sulfur</keyword>
<keyword evidence="8" id="KW-1185">Reference proteome</keyword>
<keyword evidence="6" id="KW-0732">Signal</keyword>
<dbReference type="SUPFAM" id="SSF51905">
    <property type="entry name" value="FAD/NAD(P)-binding domain"/>
    <property type="match status" value="1"/>
</dbReference>
<keyword evidence="2" id="KW-0479">Metal-binding</keyword>